<evidence type="ECO:0000256" key="1">
    <source>
        <dbReference type="ARBA" id="ARBA00004123"/>
    </source>
</evidence>
<accession>A0AAD1UEE0</accession>
<dbReference type="GO" id="GO:0003677">
    <property type="term" value="F:DNA binding"/>
    <property type="evidence" value="ECO:0007669"/>
    <property type="project" value="UniProtKB-KW"/>
</dbReference>
<evidence type="ECO:0000256" key="3">
    <source>
        <dbReference type="ARBA" id="ARBA00023015"/>
    </source>
</evidence>
<feature type="compositionally biased region" description="Basic and acidic residues" evidence="7">
    <location>
        <begin position="33"/>
        <end position="48"/>
    </location>
</feature>
<name>A0AAD1UEE0_EUPCR</name>
<keyword evidence="3" id="KW-0805">Transcription regulation</keyword>
<evidence type="ECO:0000256" key="5">
    <source>
        <dbReference type="ARBA" id="ARBA00023163"/>
    </source>
</evidence>
<dbReference type="GO" id="GO:0006352">
    <property type="term" value="P:DNA-templated transcription initiation"/>
    <property type="evidence" value="ECO:0007669"/>
    <property type="project" value="InterPro"/>
</dbReference>
<keyword evidence="6" id="KW-0539">Nucleus</keyword>
<reference evidence="8" key="1">
    <citation type="submission" date="2023-07" db="EMBL/GenBank/DDBJ databases">
        <authorList>
            <consortium name="AG Swart"/>
            <person name="Singh M."/>
            <person name="Singh A."/>
            <person name="Seah K."/>
            <person name="Emmerich C."/>
        </authorList>
    </citation>
    <scope>NUCLEOTIDE SEQUENCE</scope>
    <source>
        <strain evidence="8">DP1</strain>
    </source>
</reference>
<gene>
    <name evidence="8" type="ORF">ECRASSUSDP1_LOCUS8524</name>
</gene>
<evidence type="ECO:0000256" key="7">
    <source>
        <dbReference type="SAM" id="MobiDB-lite"/>
    </source>
</evidence>
<dbReference type="Pfam" id="PF00352">
    <property type="entry name" value="TBP"/>
    <property type="match status" value="2"/>
</dbReference>
<keyword evidence="4" id="KW-0238">DNA-binding</keyword>
<evidence type="ECO:0000256" key="4">
    <source>
        <dbReference type="ARBA" id="ARBA00023125"/>
    </source>
</evidence>
<dbReference type="HAMAP" id="MF_00408">
    <property type="entry name" value="TATA_bind_prot_arch"/>
    <property type="match status" value="1"/>
</dbReference>
<dbReference type="SUPFAM" id="SSF55945">
    <property type="entry name" value="TATA-box binding protein-like"/>
    <property type="match status" value="2"/>
</dbReference>
<dbReference type="Gene3D" id="3.30.310.10">
    <property type="entry name" value="TATA-Binding Protein"/>
    <property type="match status" value="2"/>
</dbReference>
<dbReference type="AlphaFoldDB" id="A0AAD1UEE0"/>
<dbReference type="FunFam" id="3.30.310.10:FF:000005">
    <property type="entry name" value="TATA box-binding protein-like 1"/>
    <property type="match status" value="1"/>
</dbReference>
<proteinExistence type="inferred from homology"/>
<dbReference type="InterPro" id="IPR000814">
    <property type="entry name" value="TBP"/>
</dbReference>
<feature type="compositionally biased region" description="Polar residues" evidence="7">
    <location>
        <begin position="49"/>
        <end position="71"/>
    </location>
</feature>
<comment type="caution">
    <text evidence="8">The sequence shown here is derived from an EMBL/GenBank/DDBJ whole genome shotgun (WGS) entry which is preliminary data.</text>
</comment>
<dbReference type="GO" id="GO:0005634">
    <property type="term" value="C:nucleus"/>
    <property type="evidence" value="ECO:0007669"/>
    <property type="project" value="UniProtKB-SubCell"/>
</dbReference>
<sequence length="374" mass="41602">MDSDYESDINVDTNKASSLKLAKEHSLASPFSQKDDPETKKSMTESFHKSTLNSPASNSPSTNIPQLEQPNTFEDILEYSKKPNLYPNLTKQSVPLPPETPAQVPEKLLKISQPSFSLTDNSLSDSKTENTMRKPNAILKQTLQAKNTLKPSQKLDSKCIEGLKKNLIDSGLGLTELCQPSVGSENSQKKPQESPTLQNIVATVDLKYKIDLEVVVLNSKNSEYNSKRFSGVIMRLRNPKATCLIFGSGKMVCTGAKSEIDCKRAAKKVAKIIKNLGFEVKFSKFRIVNIVASADLGFQLKLARIHHTYHEICDYDPELFPGLVFRILSPKVTVMLFANGKITLLGGKTREEIQEAYDKVISLFKSEAIVERCE</sequence>
<dbReference type="EMBL" id="CAMPGE010008344">
    <property type="protein sequence ID" value="CAI2367244.1"/>
    <property type="molecule type" value="Genomic_DNA"/>
</dbReference>
<dbReference type="CDD" id="cd00652">
    <property type="entry name" value="TBP_TLF"/>
    <property type="match status" value="1"/>
</dbReference>
<feature type="region of interest" description="Disordered" evidence="7">
    <location>
        <begin position="1"/>
        <end position="71"/>
    </location>
</feature>
<dbReference type="PANTHER" id="PTHR10126">
    <property type="entry name" value="TATA-BOX BINDING PROTEIN"/>
    <property type="match status" value="1"/>
</dbReference>
<comment type="similarity">
    <text evidence="2">Belongs to the TBP family.</text>
</comment>
<keyword evidence="9" id="KW-1185">Reference proteome</keyword>
<evidence type="ECO:0000256" key="6">
    <source>
        <dbReference type="ARBA" id="ARBA00023242"/>
    </source>
</evidence>
<comment type="subcellular location">
    <subcellularLocation>
        <location evidence="1">Nucleus</location>
    </subcellularLocation>
</comment>
<dbReference type="Proteomes" id="UP001295684">
    <property type="component" value="Unassembled WGS sequence"/>
</dbReference>
<evidence type="ECO:0000256" key="2">
    <source>
        <dbReference type="ARBA" id="ARBA00005560"/>
    </source>
</evidence>
<dbReference type="InterPro" id="IPR012295">
    <property type="entry name" value="TBP_dom_sf"/>
</dbReference>
<evidence type="ECO:0000313" key="9">
    <source>
        <dbReference type="Proteomes" id="UP001295684"/>
    </source>
</evidence>
<organism evidence="8 9">
    <name type="scientific">Euplotes crassus</name>
    <dbReference type="NCBI Taxonomy" id="5936"/>
    <lineage>
        <taxon>Eukaryota</taxon>
        <taxon>Sar</taxon>
        <taxon>Alveolata</taxon>
        <taxon>Ciliophora</taxon>
        <taxon>Intramacronucleata</taxon>
        <taxon>Spirotrichea</taxon>
        <taxon>Hypotrichia</taxon>
        <taxon>Euplotida</taxon>
        <taxon>Euplotidae</taxon>
        <taxon>Moneuplotes</taxon>
    </lineage>
</organism>
<keyword evidence="5" id="KW-0804">Transcription</keyword>
<protein>
    <recommendedName>
        <fullName evidence="10">TATA-box-binding protein</fullName>
    </recommendedName>
</protein>
<dbReference type="PRINTS" id="PR00686">
    <property type="entry name" value="TIFACTORIID"/>
</dbReference>
<evidence type="ECO:0008006" key="10">
    <source>
        <dbReference type="Google" id="ProtNLM"/>
    </source>
</evidence>
<evidence type="ECO:0000313" key="8">
    <source>
        <dbReference type="EMBL" id="CAI2367244.1"/>
    </source>
</evidence>